<protein>
    <recommendedName>
        <fullName evidence="4">Secreted protein</fullName>
    </recommendedName>
</protein>
<keyword evidence="1" id="KW-0732">Signal</keyword>
<evidence type="ECO:0000313" key="2">
    <source>
        <dbReference type="EMBL" id="GIE47613.1"/>
    </source>
</evidence>
<dbReference type="AlphaFoldDB" id="A0A919MMN7"/>
<evidence type="ECO:0000313" key="3">
    <source>
        <dbReference type="Proteomes" id="UP000647172"/>
    </source>
</evidence>
<dbReference type="RefSeq" id="WP_203765778.1">
    <property type="nucleotide sequence ID" value="NZ_BAAAYJ010000065.1"/>
</dbReference>
<organism evidence="2 3">
    <name type="scientific">Actinoplanes nipponensis</name>
    <dbReference type="NCBI Taxonomy" id="135950"/>
    <lineage>
        <taxon>Bacteria</taxon>
        <taxon>Bacillati</taxon>
        <taxon>Actinomycetota</taxon>
        <taxon>Actinomycetes</taxon>
        <taxon>Micromonosporales</taxon>
        <taxon>Micromonosporaceae</taxon>
        <taxon>Actinoplanes</taxon>
    </lineage>
</organism>
<gene>
    <name evidence="2" type="ORF">Ani05nite_11470</name>
</gene>
<keyword evidence="3" id="KW-1185">Reference proteome</keyword>
<accession>A0A919MMN7</accession>
<evidence type="ECO:0000256" key="1">
    <source>
        <dbReference type="SAM" id="SignalP"/>
    </source>
</evidence>
<proteinExistence type="predicted"/>
<feature type="signal peptide" evidence="1">
    <location>
        <begin position="1"/>
        <end position="22"/>
    </location>
</feature>
<sequence>MRRPGLILAGVLLATGSSLALAAPASATDSAPDHRRHCWYSSNGNWYPWHNDWYDNWNDDWNGGDGHHWSARTAGSDTHRRHCYRHRHHGGGIVIIGGGHRR</sequence>
<comment type="caution">
    <text evidence="2">The sequence shown here is derived from an EMBL/GenBank/DDBJ whole genome shotgun (WGS) entry which is preliminary data.</text>
</comment>
<dbReference type="EMBL" id="BOMQ01000015">
    <property type="protein sequence ID" value="GIE47613.1"/>
    <property type="molecule type" value="Genomic_DNA"/>
</dbReference>
<feature type="chain" id="PRO_5038585098" description="Secreted protein" evidence="1">
    <location>
        <begin position="23"/>
        <end position="102"/>
    </location>
</feature>
<dbReference type="Proteomes" id="UP000647172">
    <property type="component" value="Unassembled WGS sequence"/>
</dbReference>
<reference evidence="2" key="1">
    <citation type="submission" date="2021-01" db="EMBL/GenBank/DDBJ databases">
        <title>Whole genome shotgun sequence of Actinoplanes nipponensis NBRC 14063.</title>
        <authorList>
            <person name="Komaki H."/>
            <person name="Tamura T."/>
        </authorList>
    </citation>
    <scope>NUCLEOTIDE SEQUENCE</scope>
    <source>
        <strain evidence="2">NBRC 14063</strain>
    </source>
</reference>
<evidence type="ECO:0008006" key="4">
    <source>
        <dbReference type="Google" id="ProtNLM"/>
    </source>
</evidence>
<name>A0A919MMN7_9ACTN</name>